<dbReference type="EC" id="2.1.1.100" evidence="5"/>
<dbReference type="InterPro" id="IPR007269">
    <property type="entry name" value="ICMT_MeTrfase"/>
</dbReference>
<evidence type="ECO:0000256" key="3">
    <source>
        <dbReference type="ARBA" id="ARBA00022989"/>
    </source>
</evidence>
<evidence type="ECO:0000256" key="1">
    <source>
        <dbReference type="ARBA" id="ARBA00004141"/>
    </source>
</evidence>
<dbReference type="Proteomes" id="UP000298061">
    <property type="component" value="Unassembled WGS sequence"/>
</dbReference>
<sequence>MIYGVPSLYKAPLLVASGVWFYIASTPPNAAPKEEETKRYGDQDLLSRFFPWRKAAVLAGLSYWLSIAAESTVLVASAYPTLPISRPVLNALIPVGQTAHAISLPPSWLCGFAALTLGGALRLASYRHLGSLFTFHLTIRDEHKLITSGPYALVRHPSYLGAILTMGGMLVCMFGPGSWLAECGWLETIAGKALCTGVVGWALYMSAMLLGRVPTEDRMLRKEFGKEWDQWARRTPYAVVPGLF</sequence>
<gene>
    <name evidence="6" type="ORF">EWM64_g7027</name>
</gene>
<keyword evidence="5" id="KW-0256">Endoplasmic reticulum</keyword>
<evidence type="ECO:0000256" key="2">
    <source>
        <dbReference type="ARBA" id="ARBA00022692"/>
    </source>
</evidence>
<feature type="transmembrane region" description="Helical" evidence="5">
    <location>
        <begin position="189"/>
        <end position="211"/>
    </location>
</feature>
<dbReference type="PANTHER" id="PTHR12714">
    <property type="entry name" value="PROTEIN-S ISOPRENYLCYSTEINE O-METHYLTRANSFERASE"/>
    <property type="match status" value="1"/>
</dbReference>
<keyword evidence="2 5" id="KW-0812">Transmembrane</keyword>
<dbReference type="Gene3D" id="1.20.120.1630">
    <property type="match status" value="1"/>
</dbReference>
<evidence type="ECO:0000256" key="4">
    <source>
        <dbReference type="ARBA" id="ARBA00023136"/>
    </source>
</evidence>
<comment type="catalytic activity">
    <reaction evidence="5">
        <text>[protein]-C-terminal S-[(2E,6E)-farnesyl]-L-cysteine + S-adenosyl-L-methionine = [protein]-C-terminal S-[(2E,6E)-farnesyl]-L-cysteine methyl ester + S-adenosyl-L-homocysteine</text>
        <dbReference type="Rhea" id="RHEA:21672"/>
        <dbReference type="Rhea" id="RHEA-COMP:12125"/>
        <dbReference type="Rhea" id="RHEA-COMP:12126"/>
        <dbReference type="ChEBI" id="CHEBI:57856"/>
        <dbReference type="ChEBI" id="CHEBI:59789"/>
        <dbReference type="ChEBI" id="CHEBI:90510"/>
        <dbReference type="ChEBI" id="CHEBI:90511"/>
        <dbReference type="EC" id="2.1.1.100"/>
    </reaction>
</comment>
<dbReference type="AlphaFoldDB" id="A0A4Y9ZQX6"/>
<organism evidence="6 7">
    <name type="scientific">Hericium alpestre</name>
    <dbReference type="NCBI Taxonomy" id="135208"/>
    <lineage>
        <taxon>Eukaryota</taxon>
        <taxon>Fungi</taxon>
        <taxon>Dikarya</taxon>
        <taxon>Basidiomycota</taxon>
        <taxon>Agaricomycotina</taxon>
        <taxon>Agaricomycetes</taxon>
        <taxon>Russulales</taxon>
        <taxon>Hericiaceae</taxon>
        <taxon>Hericium</taxon>
    </lineage>
</organism>
<dbReference type="GO" id="GO:0005789">
    <property type="term" value="C:endoplasmic reticulum membrane"/>
    <property type="evidence" value="ECO:0007669"/>
    <property type="project" value="UniProtKB-SubCell"/>
</dbReference>
<evidence type="ECO:0000313" key="6">
    <source>
        <dbReference type="EMBL" id="TFY76985.1"/>
    </source>
</evidence>
<evidence type="ECO:0000256" key="5">
    <source>
        <dbReference type="RuleBase" id="RU362022"/>
    </source>
</evidence>
<comment type="subcellular location">
    <subcellularLocation>
        <location evidence="5">Endoplasmic reticulum membrane</location>
        <topology evidence="5">Multi-pass membrane protein</topology>
    </subcellularLocation>
    <subcellularLocation>
        <location evidence="1">Membrane</location>
        <topology evidence="1">Multi-pass membrane protein</topology>
    </subcellularLocation>
</comment>
<name>A0A4Y9ZQX6_9AGAM</name>
<keyword evidence="4 5" id="KW-0472">Membrane</keyword>
<keyword evidence="5" id="KW-0949">S-adenosyl-L-methionine</keyword>
<feature type="transmembrane region" description="Helical" evidence="5">
    <location>
        <begin position="99"/>
        <end position="121"/>
    </location>
</feature>
<accession>A0A4Y9ZQX6</accession>
<feature type="transmembrane region" description="Helical" evidence="5">
    <location>
        <begin position="55"/>
        <end position="79"/>
    </location>
</feature>
<dbReference type="Pfam" id="PF04140">
    <property type="entry name" value="ICMT"/>
    <property type="match status" value="1"/>
</dbReference>
<comment type="caution">
    <text evidence="6">The sequence shown here is derived from an EMBL/GenBank/DDBJ whole genome shotgun (WGS) entry which is preliminary data.</text>
</comment>
<protein>
    <recommendedName>
        <fullName evidence="5">Protein-S-isoprenylcysteine O-methyltransferase</fullName>
        <ecNumber evidence="5">2.1.1.100</ecNumber>
    </recommendedName>
</protein>
<proteinExistence type="inferred from homology"/>
<dbReference type="STRING" id="135208.A0A4Y9ZQX6"/>
<keyword evidence="5" id="KW-0808">Transferase</keyword>
<dbReference type="PANTHER" id="PTHR12714:SF9">
    <property type="entry name" value="PROTEIN-S-ISOPRENYLCYSTEINE O-METHYLTRANSFERASE"/>
    <property type="match status" value="1"/>
</dbReference>
<feature type="transmembrane region" description="Helical" evidence="5">
    <location>
        <begin position="159"/>
        <end position="177"/>
    </location>
</feature>
<evidence type="ECO:0000313" key="7">
    <source>
        <dbReference type="Proteomes" id="UP000298061"/>
    </source>
</evidence>
<dbReference type="GO" id="GO:0032259">
    <property type="term" value="P:methylation"/>
    <property type="evidence" value="ECO:0007669"/>
    <property type="project" value="UniProtKB-KW"/>
</dbReference>
<comment type="similarity">
    <text evidence="5">Belongs to the class VI-like SAM-binding methyltransferase superfamily. Isoprenylcysteine carboxyl methyltransferase family.</text>
</comment>
<dbReference type="EMBL" id="SFCI01001033">
    <property type="protein sequence ID" value="TFY76985.1"/>
    <property type="molecule type" value="Genomic_DNA"/>
</dbReference>
<dbReference type="GO" id="GO:0004671">
    <property type="term" value="F:protein C-terminal S-isoprenylcysteine carboxyl O-methyltransferase activity"/>
    <property type="evidence" value="ECO:0007669"/>
    <property type="project" value="UniProtKB-EC"/>
</dbReference>
<keyword evidence="7" id="KW-1185">Reference proteome</keyword>
<dbReference type="OrthoDB" id="422086at2759"/>
<reference evidence="6 7" key="1">
    <citation type="submission" date="2019-02" db="EMBL/GenBank/DDBJ databases">
        <title>Genome sequencing of the rare red list fungi Hericium alpestre (H. flagellum).</title>
        <authorList>
            <person name="Buettner E."/>
            <person name="Kellner H."/>
        </authorList>
    </citation>
    <scope>NUCLEOTIDE SEQUENCE [LARGE SCALE GENOMIC DNA]</scope>
    <source>
        <strain evidence="6 7">DSM 108284</strain>
    </source>
</reference>
<keyword evidence="5" id="KW-0489">Methyltransferase</keyword>
<keyword evidence="3 5" id="KW-1133">Transmembrane helix</keyword>